<dbReference type="PANTHER" id="PTHR10815:SF13">
    <property type="entry name" value="METHYLATED-DNA--PROTEIN-CYSTEINE METHYLTRANSFERASE"/>
    <property type="match status" value="1"/>
</dbReference>
<dbReference type="InterPro" id="IPR014048">
    <property type="entry name" value="MethylDNA_cys_MeTrfase_DNA-bd"/>
</dbReference>
<dbReference type="Gene3D" id="1.10.10.10">
    <property type="entry name" value="Winged helix-like DNA-binding domain superfamily/Winged helix DNA-binding domain"/>
    <property type="match status" value="1"/>
</dbReference>
<dbReference type="PANTHER" id="PTHR10815">
    <property type="entry name" value="METHYLATED-DNA--PROTEIN-CYSTEINE METHYLTRANSFERASE"/>
    <property type="match status" value="1"/>
</dbReference>
<accession>A0A7C0VB97</accession>
<feature type="domain" description="Methylguanine DNA methyltransferase ribonuclease-like" evidence="8">
    <location>
        <begin position="2"/>
        <end position="63"/>
    </location>
</feature>
<organism evidence="9">
    <name type="scientific">candidate division WOR-3 bacterium</name>
    <dbReference type="NCBI Taxonomy" id="2052148"/>
    <lineage>
        <taxon>Bacteria</taxon>
        <taxon>Bacteria division WOR-3</taxon>
    </lineage>
</organism>
<dbReference type="InterPro" id="IPR036631">
    <property type="entry name" value="MGMT_N_sf"/>
</dbReference>
<reference evidence="9" key="1">
    <citation type="journal article" date="2020" name="mSystems">
        <title>Genome- and Community-Level Interaction Insights into Carbon Utilization and Element Cycling Functions of Hydrothermarchaeota in Hydrothermal Sediment.</title>
        <authorList>
            <person name="Zhou Z."/>
            <person name="Liu Y."/>
            <person name="Xu W."/>
            <person name="Pan J."/>
            <person name="Luo Z.H."/>
            <person name="Li M."/>
        </authorList>
    </citation>
    <scope>NUCLEOTIDE SEQUENCE [LARGE SCALE GENOMIC DNA]</scope>
    <source>
        <strain evidence="9">HyVt-102</strain>
    </source>
</reference>
<dbReference type="SUPFAM" id="SSF53155">
    <property type="entry name" value="Methylated DNA-protein cysteine methyltransferase domain"/>
    <property type="match status" value="1"/>
</dbReference>
<dbReference type="InterPro" id="IPR036388">
    <property type="entry name" value="WH-like_DNA-bd_sf"/>
</dbReference>
<dbReference type="InterPro" id="IPR008332">
    <property type="entry name" value="MethylG_MeTrfase_N"/>
</dbReference>
<dbReference type="GO" id="GO:0003908">
    <property type="term" value="F:methylated-DNA-[protein]-cysteine S-methyltransferase activity"/>
    <property type="evidence" value="ECO:0007669"/>
    <property type="project" value="UniProtKB-EC"/>
</dbReference>
<dbReference type="Proteomes" id="UP000885847">
    <property type="component" value="Unassembled WGS sequence"/>
</dbReference>
<evidence type="ECO:0000313" key="9">
    <source>
        <dbReference type="EMBL" id="HDI83452.1"/>
    </source>
</evidence>
<evidence type="ECO:0000256" key="4">
    <source>
        <dbReference type="ARBA" id="ARBA00022763"/>
    </source>
</evidence>
<comment type="catalytic activity">
    <reaction evidence="6">
        <text>a 6-O-methyl-2'-deoxyguanosine in DNA + L-cysteinyl-[protein] = S-methyl-L-cysteinyl-[protein] + a 2'-deoxyguanosine in DNA</text>
        <dbReference type="Rhea" id="RHEA:24000"/>
        <dbReference type="Rhea" id="RHEA-COMP:10131"/>
        <dbReference type="Rhea" id="RHEA-COMP:10132"/>
        <dbReference type="Rhea" id="RHEA-COMP:11367"/>
        <dbReference type="Rhea" id="RHEA-COMP:11368"/>
        <dbReference type="ChEBI" id="CHEBI:29950"/>
        <dbReference type="ChEBI" id="CHEBI:82612"/>
        <dbReference type="ChEBI" id="CHEBI:85445"/>
        <dbReference type="ChEBI" id="CHEBI:85448"/>
        <dbReference type="EC" id="2.1.1.63"/>
    </reaction>
</comment>
<dbReference type="PROSITE" id="PS00374">
    <property type="entry name" value="MGMT"/>
    <property type="match status" value="1"/>
</dbReference>
<dbReference type="CDD" id="cd06445">
    <property type="entry name" value="ATase"/>
    <property type="match status" value="1"/>
</dbReference>
<dbReference type="GO" id="GO:0006281">
    <property type="term" value="P:DNA repair"/>
    <property type="evidence" value="ECO:0007669"/>
    <property type="project" value="UniProtKB-KW"/>
</dbReference>
<evidence type="ECO:0000256" key="1">
    <source>
        <dbReference type="ARBA" id="ARBA00001286"/>
    </source>
</evidence>
<evidence type="ECO:0000256" key="5">
    <source>
        <dbReference type="ARBA" id="ARBA00023204"/>
    </source>
</evidence>
<gene>
    <name evidence="9" type="ORF">ENF18_06655</name>
</gene>
<name>A0A7C0VB97_UNCW3</name>
<comment type="caution">
    <text evidence="9">The sequence shown here is derived from an EMBL/GenBank/DDBJ whole genome shotgun (WGS) entry which is preliminary data.</text>
</comment>
<evidence type="ECO:0000259" key="8">
    <source>
        <dbReference type="Pfam" id="PF02870"/>
    </source>
</evidence>
<dbReference type="InterPro" id="IPR036217">
    <property type="entry name" value="MethylDNA_cys_MeTrfase_DNAb"/>
</dbReference>
<evidence type="ECO:0000256" key="6">
    <source>
        <dbReference type="ARBA" id="ARBA00049348"/>
    </source>
</evidence>
<keyword evidence="3" id="KW-0808">Transferase</keyword>
<dbReference type="SUPFAM" id="SSF46767">
    <property type="entry name" value="Methylated DNA-protein cysteine methyltransferase, C-terminal domain"/>
    <property type="match status" value="1"/>
</dbReference>
<evidence type="ECO:0000259" key="7">
    <source>
        <dbReference type="Pfam" id="PF01035"/>
    </source>
</evidence>
<keyword evidence="5" id="KW-0234">DNA repair</keyword>
<proteinExistence type="predicted"/>
<dbReference type="Pfam" id="PF02870">
    <property type="entry name" value="Methyltransf_1N"/>
    <property type="match status" value="1"/>
</dbReference>
<dbReference type="NCBIfam" id="TIGR00589">
    <property type="entry name" value="ogt"/>
    <property type="match status" value="1"/>
</dbReference>
<keyword evidence="2" id="KW-0489">Methyltransferase</keyword>
<evidence type="ECO:0000256" key="3">
    <source>
        <dbReference type="ARBA" id="ARBA00022679"/>
    </source>
</evidence>
<sequence length="150" mass="16575">MKTKVLSSPIGPITIIGKDNVITGILLGRRIDTNGETIPILEKAEELISHYLDGEKVDFRGISILLPEHLKAFFRSVMEIPYGEAVSYKEIAKRNGIHPRTAGLYLSKNPVPIIVPCHRVIKKDGTIGGFSAGIEWKKFLLRIEGITNIG</sequence>
<keyword evidence="4" id="KW-0227">DNA damage</keyword>
<dbReference type="GO" id="GO:0032259">
    <property type="term" value="P:methylation"/>
    <property type="evidence" value="ECO:0007669"/>
    <property type="project" value="UniProtKB-KW"/>
</dbReference>
<dbReference type="AlphaFoldDB" id="A0A7C0VB97"/>
<dbReference type="EMBL" id="DQWE01000314">
    <property type="protein sequence ID" value="HDI83452.1"/>
    <property type="molecule type" value="Genomic_DNA"/>
</dbReference>
<dbReference type="Pfam" id="PF01035">
    <property type="entry name" value="DNA_binding_1"/>
    <property type="match status" value="1"/>
</dbReference>
<comment type="catalytic activity">
    <reaction evidence="1">
        <text>a 4-O-methyl-thymidine in DNA + L-cysteinyl-[protein] = a thymidine in DNA + S-methyl-L-cysteinyl-[protein]</text>
        <dbReference type="Rhea" id="RHEA:53428"/>
        <dbReference type="Rhea" id="RHEA-COMP:10131"/>
        <dbReference type="Rhea" id="RHEA-COMP:10132"/>
        <dbReference type="Rhea" id="RHEA-COMP:13555"/>
        <dbReference type="Rhea" id="RHEA-COMP:13556"/>
        <dbReference type="ChEBI" id="CHEBI:29950"/>
        <dbReference type="ChEBI" id="CHEBI:82612"/>
        <dbReference type="ChEBI" id="CHEBI:137386"/>
        <dbReference type="ChEBI" id="CHEBI:137387"/>
        <dbReference type="EC" id="2.1.1.63"/>
    </reaction>
</comment>
<dbReference type="InterPro" id="IPR001497">
    <property type="entry name" value="MethylDNA_cys_MeTrfase_AS"/>
</dbReference>
<protein>
    <submittedName>
        <fullName evidence="9">Methylated-DNA--[protein]-cysteine S-methyltransferase</fullName>
    </submittedName>
</protein>
<feature type="domain" description="Methylated-DNA-[protein]-cysteine S-methyltransferase DNA binding" evidence="7">
    <location>
        <begin position="72"/>
        <end position="146"/>
    </location>
</feature>
<evidence type="ECO:0000256" key="2">
    <source>
        <dbReference type="ARBA" id="ARBA00022603"/>
    </source>
</evidence>